<dbReference type="Gene3D" id="3.60.21.10">
    <property type="match status" value="1"/>
</dbReference>
<reference evidence="6 7" key="1">
    <citation type="journal article" date="2017" name="Antonie Van Leeuwenhoek">
        <title>Rhizobium rhizosphaerae sp. nov., a novel species isolated from rice rhizosphere.</title>
        <authorList>
            <person name="Zhao J.J."/>
            <person name="Zhang J."/>
            <person name="Zhang R.J."/>
            <person name="Zhang C.W."/>
            <person name="Yin H.Q."/>
            <person name="Zhang X.X."/>
        </authorList>
    </citation>
    <scope>NUCLEOTIDE SEQUENCE [LARGE SCALE GENOMIC DNA]</scope>
    <source>
        <strain evidence="6 7">E3</strain>
    </source>
</reference>
<keyword evidence="1 4" id="KW-0732">Signal</keyword>
<gene>
    <name evidence="6" type="ORF">GLIP_1274</name>
</gene>
<dbReference type="InterPro" id="IPR029052">
    <property type="entry name" value="Metallo-depent_PP-like"/>
</dbReference>
<dbReference type="Proteomes" id="UP000006334">
    <property type="component" value="Unassembled WGS sequence"/>
</dbReference>
<dbReference type="InterPro" id="IPR004843">
    <property type="entry name" value="Calcineurin-like_PHP"/>
</dbReference>
<accession>K6YRI0</accession>
<sequence>MWYNMSLKKPSTKSWAFSIIVSSLALSLLACGNDSPTLETKAAKVVAPSDSVLNVGFIAFGDSGYHTDYLKEKQYKPQIPDRQAFINGELEEWLEDGGDPAKFIPSPSVFIPSVESMVDASGMYPVASAMKSHCKKVDCQFSVMLGDNIYPDGATLGVDGKDDSTRFADIFTKPFGDMGQGNKDYRIYTALGNHDWNTSREGAMAQVDFMETNKPFYMDGLFYTVKPPAGKGEIEIFVIDTEVILAGTDVKDAKLNKDGSEVPTDELDEMNPWSKPQNPEEKNMVAWLDDKLKNSTAKWKFVIAHHPIWSSGGSKFEQARVLRKLLLPSMCRYADMYFVGHEHSLELHEDSCASVSDENQQYRPLLQVLSGAAAKQRPVNFNFKAFQDKTYPENNAIFVKGMIWGFSHIQLEGDKATISMFSTPNNETGEVVEEFSYEYQRRSHIATVN</sequence>
<evidence type="ECO:0000256" key="1">
    <source>
        <dbReference type="ARBA" id="ARBA00022729"/>
    </source>
</evidence>
<evidence type="ECO:0000259" key="5">
    <source>
        <dbReference type="Pfam" id="PF00149"/>
    </source>
</evidence>
<feature type="signal peptide" evidence="4">
    <location>
        <begin position="1"/>
        <end position="32"/>
    </location>
</feature>
<dbReference type="PANTHER" id="PTHR10161:SF14">
    <property type="entry name" value="TARTRATE-RESISTANT ACID PHOSPHATASE TYPE 5"/>
    <property type="match status" value="1"/>
</dbReference>
<dbReference type="InterPro" id="IPR051558">
    <property type="entry name" value="Metallophosphoesterase_PAP"/>
</dbReference>
<comment type="caution">
    <text evidence="6">The sequence shown here is derived from an EMBL/GenBank/DDBJ whole genome shotgun (WGS) entry which is preliminary data.</text>
</comment>
<dbReference type="STRING" id="1127673.GLIP_1274"/>
<evidence type="ECO:0000313" key="6">
    <source>
        <dbReference type="EMBL" id="GAC13915.1"/>
    </source>
</evidence>
<dbReference type="SUPFAM" id="SSF56300">
    <property type="entry name" value="Metallo-dependent phosphatases"/>
    <property type="match status" value="1"/>
</dbReference>
<dbReference type="AlphaFoldDB" id="K6YRI0"/>
<evidence type="ECO:0000256" key="3">
    <source>
        <dbReference type="SAM" id="MobiDB-lite"/>
    </source>
</evidence>
<name>K6YRI0_9ALTE</name>
<protein>
    <recommendedName>
        <fullName evidence="5">Calcineurin-like phosphoesterase domain-containing protein</fullName>
    </recommendedName>
</protein>
<feature type="chain" id="PRO_5003901379" description="Calcineurin-like phosphoesterase domain-containing protein" evidence="4">
    <location>
        <begin position="33"/>
        <end position="449"/>
    </location>
</feature>
<dbReference type="GO" id="GO:0016787">
    <property type="term" value="F:hydrolase activity"/>
    <property type="evidence" value="ECO:0007669"/>
    <property type="project" value="UniProtKB-KW"/>
</dbReference>
<organism evidence="6 7">
    <name type="scientific">Aliiglaciecola lipolytica E3</name>
    <dbReference type="NCBI Taxonomy" id="1127673"/>
    <lineage>
        <taxon>Bacteria</taxon>
        <taxon>Pseudomonadati</taxon>
        <taxon>Pseudomonadota</taxon>
        <taxon>Gammaproteobacteria</taxon>
        <taxon>Alteromonadales</taxon>
        <taxon>Alteromonadaceae</taxon>
        <taxon>Aliiglaciecola</taxon>
    </lineage>
</organism>
<keyword evidence="7" id="KW-1185">Reference proteome</keyword>
<feature type="region of interest" description="Disordered" evidence="3">
    <location>
        <begin position="256"/>
        <end position="279"/>
    </location>
</feature>
<evidence type="ECO:0000256" key="4">
    <source>
        <dbReference type="SAM" id="SignalP"/>
    </source>
</evidence>
<keyword evidence="2" id="KW-0378">Hydrolase</keyword>
<feature type="domain" description="Calcineurin-like phosphoesterase" evidence="5">
    <location>
        <begin position="138"/>
        <end position="344"/>
    </location>
</feature>
<dbReference type="PANTHER" id="PTHR10161">
    <property type="entry name" value="TARTRATE-RESISTANT ACID PHOSPHATASE TYPE 5"/>
    <property type="match status" value="1"/>
</dbReference>
<dbReference type="eggNOG" id="COG1409">
    <property type="taxonomic scope" value="Bacteria"/>
</dbReference>
<proteinExistence type="predicted"/>
<evidence type="ECO:0000313" key="7">
    <source>
        <dbReference type="Proteomes" id="UP000006334"/>
    </source>
</evidence>
<dbReference type="Pfam" id="PF00149">
    <property type="entry name" value="Metallophos"/>
    <property type="match status" value="1"/>
</dbReference>
<evidence type="ECO:0000256" key="2">
    <source>
        <dbReference type="ARBA" id="ARBA00022801"/>
    </source>
</evidence>
<dbReference type="EMBL" id="BAEN01000025">
    <property type="protein sequence ID" value="GAC13915.1"/>
    <property type="molecule type" value="Genomic_DNA"/>
</dbReference>